<sequence>MRSLFCILVLVWLAAAQDAQQRNRDAILEFHIAAREKVQPSASNMMMMNYSMEMERLAYEWVRRCEFEHPDRNVHTQYKGIGQNLAIMTIGSPDWLRMAQGWYNEIKDYDYASDRCRGVCGHYTQMIWAKTTEVGCAAQRCDSTMPSWNPPVYLLACQYKPSGNWNGQKPYESGRSCSGCPEGSVCHRNQCVTGSLGINNKPTPTRQPMRPWEPQVTREPVRPREPLATRQPVRPRQPEPQRPRPKCLPRRKTG</sequence>
<feature type="domain" description="SCP" evidence="3">
    <location>
        <begin position="22"/>
        <end position="167"/>
    </location>
</feature>
<feature type="signal peptide" evidence="2">
    <location>
        <begin position="1"/>
        <end position="16"/>
    </location>
</feature>
<feature type="region of interest" description="Disordered" evidence="1">
    <location>
        <begin position="197"/>
        <end position="254"/>
    </location>
</feature>
<dbReference type="InterPro" id="IPR014044">
    <property type="entry name" value="CAP_dom"/>
</dbReference>
<dbReference type="InterPro" id="IPR018244">
    <property type="entry name" value="Allrgn_V5/Tpx1_CS"/>
</dbReference>
<feature type="compositionally biased region" description="Basic residues" evidence="1">
    <location>
        <begin position="243"/>
        <end position="254"/>
    </location>
</feature>
<evidence type="ECO:0000256" key="2">
    <source>
        <dbReference type="SAM" id="SignalP"/>
    </source>
</evidence>
<dbReference type="InterPro" id="IPR035940">
    <property type="entry name" value="CAP_sf"/>
</dbReference>
<dbReference type="CDD" id="cd05380">
    <property type="entry name" value="CAP_euk"/>
    <property type="match status" value="1"/>
</dbReference>
<reference evidence="4" key="1">
    <citation type="submission" date="2019-11" db="UniProtKB">
        <authorList>
            <consortium name="WormBaseParasite"/>
        </authorList>
    </citation>
    <scope>IDENTIFICATION</scope>
</reference>
<dbReference type="Pfam" id="PF00188">
    <property type="entry name" value="CAP"/>
    <property type="match status" value="1"/>
</dbReference>
<feature type="chain" id="PRO_5024452398" evidence="2">
    <location>
        <begin position="17"/>
        <end position="254"/>
    </location>
</feature>
<protein>
    <submittedName>
        <fullName evidence="4">SCP domain-containing protein</fullName>
    </submittedName>
</protein>
<dbReference type="PROSITE" id="PS01010">
    <property type="entry name" value="CRISP_2"/>
    <property type="match status" value="1"/>
</dbReference>
<dbReference type="InterPro" id="IPR001283">
    <property type="entry name" value="CRISP-related"/>
</dbReference>
<evidence type="ECO:0000259" key="3">
    <source>
        <dbReference type="SMART" id="SM00198"/>
    </source>
</evidence>
<dbReference type="Gene3D" id="3.40.33.10">
    <property type="entry name" value="CAP"/>
    <property type="match status" value="1"/>
</dbReference>
<dbReference type="SMART" id="SM00198">
    <property type="entry name" value="SCP"/>
    <property type="match status" value="1"/>
</dbReference>
<evidence type="ECO:0000256" key="1">
    <source>
        <dbReference type="SAM" id="MobiDB-lite"/>
    </source>
</evidence>
<accession>A0A5K3FLN1</accession>
<dbReference type="PRINTS" id="PR00838">
    <property type="entry name" value="V5ALLERGEN"/>
</dbReference>
<dbReference type="PRINTS" id="PR00837">
    <property type="entry name" value="V5TPXLIKE"/>
</dbReference>
<organism evidence="4">
    <name type="scientific">Mesocestoides corti</name>
    <name type="common">Flatworm</name>
    <dbReference type="NCBI Taxonomy" id="53468"/>
    <lineage>
        <taxon>Eukaryota</taxon>
        <taxon>Metazoa</taxon>
        <taxon>Spiralia</taxon>
        <taxon>Lophotrochozoa</taxon>
        <taxon>Platyhelminthes</taxon>
        <taxon>Cestoda</taxon>
        <taxon>Eucestoda</taxon>
        <taxon>Cyclophyllidea</taxon>
        <taxon>Mesocestoididae</taxon>
        <taxon>Mesocestoides</taxon>
    </lineage>
</organism>
<dbReference type="PROSITE" id="PS01009">
    <property type="entry name" value="CRISP_1"/>
    <property type="match status" value="1"/>
</dbReference>
<proteinExistence type="predicted"/>
<feature type="compositionally biased region" description="Polar residues" evidence="1">
    <location>
        <begin position="197"/>
        <end position="206"/>
    </location>
</feature>
<dbReference type="WBParaSite" id="MCU_009431-RA">
    <property type="protein sequence ID" value="MCU_009431-RA"/>
    <property type="gene ID" value="MCU_009431"/>
</dbReference>
<dbReference type="PANTHER" id="PTHR10334">
    <property type="entry name" value="CYSTEINE-RICH SECRETORY PROTEIN-RELATED"/>
    <property type="match status" value="1"/>
</dbReference>
<name>A0A5K3FLN1_MESCO</name>
<keyword evidence="2" id="KW-0732">Signal</keyword>
<dbReference type="GO" id="GO:0005576">
    <property type="term" value="C:extracellular region"/>
    <property type="evidence" value="ECO:0007669"/>
    <property type="project" value="InterPro"/>
</dbReference>
<dbReference type="InterPro" id="IPR002413">
    <property type="entry name" value="V5_allergen-like"/>
</dbReference>
<dbReference type="AlphaFoldDB" id="A0A5K3FLN1"/>
<evidence type="ECO:0000313" key="4">
    <source>
        <dbReference type="WBParaSite" id="MCU_009431-RA"/>
    </source>
</evidence>
<dbReference type="SUPFAM" id="SSF55797">
    <property type="entry name" value="PR-1-like"/>
    <property type="match status" value="1"/>
</dbReference>